<comment type="caution">
    <text evidence="9">The sequence shown here is derived from an EMBL/GenBank/DDBJ whole genome shotgun (WGS) entry which is preliminary data.</text>
</comment>
<dbReference type="EC" id="2.1.1.56" evidence="1"/>
<sequence length="113" mass="12627">MKRKFGRDGLSSGVPGASQFLEDESTKIFVRKVADHYSARSNQTLEEREASPIIHLKKLNNWIKSVSIQLYTHQGDSVLDPTCGKIVGDLIKWDKAKVGYYVGIDIAEGSFKL</sequence>
<dbReference type="InterPro" id="IPR029063">
    <property type="entry name" value="SAM-dependent_MTases_sf"/>
</dbReference>
<evidence type="ECO:0000256" key="4">
    <source>
        <dbReference type="ARBA" id="ARBA00022691"/>
    </source>
</evidence>
<keyword evidence="6" id="KW-0507">mRNA processing</keyword>
<dbReference type="InterPro" id="IPR039753">
    <property type="entry name" value="RG7MT1"/>
</dbReference>
<dbReference type="PANTHER" id="PTHR12189">
    <property type="entry name" value="MRNA GUANINE-7- METHYLTRANSFERASE"/>
    <property type="match status" value="1"/>
</dbReference>
<feature type="domain" description="MRNA cap 0 methyltransferase" evidence="8">
    <location>
        <begin position="51"/>
        <end position="113"/>
    </location>
</feature>
<evidence type="ECO:0000256" key="2">
    <source>
        <dbReference type="ARBA" id="ARBA00022603"/>
    </source>
</evidence>
<evidence type="ECO:0000256" key="5">
    <source>
        <dbReference type="ARBA" id="ARBA00022884"/>
    </source>
</evidence>
<dbReference type="Pfam" id="PF03291">
    <property type="entry name" value="mRNA_G-N7_MeTrfase"/>
    <property type="match status" value="1"/>
</dbReference>
<reference evidence="9" key="1">
    <citation type="journal article" date="2023" name="Science">
        <title>Elucidation of the pathway for biosynthesis of saponin adjuvants from the soapbark tree.</title>
        <authorList>
            <person name="Reed J."/>
            <person name="Orme A."/>
            <person name="El-Demerdash A."/>
            <person name="Owen C."/>
            <person name="Martin L.B.B."/>
            <person name="Misra R.C."/>
            <person name="Kikuchi S."/>
            <person name="Rejzek M."/>
            <person name="Martin A.C."/>
            <person name="Harkess A."/>
            <person name="Leebens-Mack J."/>
            <person name="Louveau T."/>
            <person name="Stephenson M.J."/>
            <person name="Osbourn A."/>
        </authorList>
    </citation>
    <scope>NUCLEOTIDE SEQUENCE</scope>
    <source>
        <strain evidence="9">S10</strain>
    </source>
</reference>
<evidence type="ECO:0000313" key="10">
    <source>
        <dbReference type="Proteomes" id="UP001163823"/>
    </source>
</evidence>
<dbReference type="AlphaFoldDB" id="A0AAD7KZ10"/>
<evidence type="ECO:0000256" key="6">
    <source>
        <dbReference type="ARBA" id="ARBA00023042"/>
    </source>
</evidence>
<dbReference type="GO" id="GO:0003723">
    <property type="term" value="F:RNA binding"/>
    <property type="evidence" value="ECO:0007669"/>
    <property type="project" value="UniProtKB-KW"/>
</dbReference>
<keyword evidence="5" id="KW-0694">RNA-binding</keyword>
<dbReference type="Proteomes" id="UP001163823">
    <property type="component" value="Chromosome 12"/>
</dbReference>
<dbReference type="InterPro" id="IPR004971">
    <property type="entry name" value="mRNA_G-N7_MeTrfase_dom"/>
</dbReference>
<dbReference type="PANTHER" id="PTHR12189:SF2">
    <property type="entry name" value="MRNA CAP GUANINE-N7 METHYLTRANSFERASE"/>
    <property type="match status" value="1"/>
</dbReference>
<comment type="catalytic activity">
    <reaction evidence="7">
        <text>a 5'-end (5'-triphosphoguanosine)-ribonucleoside in mRNA + S-adenosyl-L-methionine = a 5'-end (N(7)-methyl 5'-triphosphoguanosine)-ribonucleoside in mRNA + S-adenosyl-L-homocysteine</text>
        <dbReference type="Rhea" id="RHEA:67008"/>
        <dbReference type="Rhea" id="RHEA-COMP:17166"/>
        <dbReference type="Rhea" id="RHEA-COMP:17167"/>
        <dbReference type="ChEBI" id="CHEBI:57856"/>
        <dbReference type="ChEBI" id="CHEBI:59789"/>
        <dbReference type="ChEBI" id="CHEBI:156461"/>
        <dbReference type="ChEBI" id="CHEBI:167617"/>
        <dbReference type="EC" id="2.1.1.56"/>
    </reaction>
</comment>
<evidence type="ECO:0000256" key="3">
    <source>
        <dbReference type="ARBA" id="ARBA00022679"/>
    </source>
</evidence>
<keyword evidence="2 9" id="KW-0489">Methyltransferase</keyword>
<gene>
    <name evidence="9" type="ORF">O6P43_028981</name>
</gene>
<dbReference type="Gene3D" id="3.40.50.150">
    <property type="entry name" value="Vaccinia Virus protein VP39"/>
    <property type="match status" value="1"/>
</dbReference>
<dbReference type="GO" id="GO:0005634">
    <property type="term" value="C:nucleus"/>
    <property type="evidence" value="ECO:0007669"/>
    <property type="project" value="TreeGrafter"/>
</dbReference>
<accession>A0AAD7KZ10</accession>
<dbReference type="GO" id="GO:0004482">
    <property type="term" value="F:mRNA 5'-cap (guanine-N7-)-methyltransferase activity"/>
    <property type="evidence" value="ECO:0007669"/>
    <property type="project" value="UniProtKB-EC"/>
</dbReference>
<organism evidence="9 10">
    <name type="scientific">Quillaja saponaria</name>
    <name type="common">Soap bark tree</name>
    <dbReference type="NCBI Taxonomy" id="32244"/>
    <lineage>
        <taxon>Eukaryota</taxon>
        <taxon>Viridiplantae</taxon>
        <taxon>Streptophyta</taxon>
        <taxon>Embryophyta</taxon>
        <taxon>Tracheophyta</taxon>
        <taxon>Spermatophyta</taxon>
        <taxon>Magnoliopsida</taxon>
        <taxon>eudicotyledons</taxon>
        <taxon>Gunneridae</taxon>
        <taxon>Pentapetalae</taxon>
        <taxon>rosids</taxon>
        <taxon>fabids</taxon>
        <taxon>Fabales</taxon>
        <taxon>Quillajaceae</taxon>
        <taxon>Quillaja</taxon>
    </lineage>
</organism>
<evidence type="ECO:0000259" key="8">
    <source>
        <dbReference type="PROSITE" id="PS51562"/>
    </source>
</evidence>
<evidence type="ECO:0000256" key="7">
    <source>
        <dbReference type="ARBA" id="ARBA00044712"/>
    </source>
</evidence>
<keyword evidence="6" id="KW-0506">mRNA capping</keyword>
<dbReference type="EMBL" id="JARAOO010000012">
    <property type="protein sequence ID" value="KAJ7948519.1"/>
    <property type="molecule type" value="Genomic_DNA"/>
</dbReference>
<keyword evidence="4" id="KW-0949">S-adenosyl-L-methionine</keyword>
<evidence type="ECO:0000313" key="9">
    <source>
        <dbReference type="EMBL" id="KAJ7948519.1"/>
    </source>
</evidence>
<evidence type="ECO:0000256" key="1">
    <source>
        <dbReference type="ARBA" id="ARBA00011926"/>
    </source>
</evidence>
<dbReference type="PROSITE" id="PS51562">
    <property type="entry name" value="RNA_CAP0_MT"/>
    <property type="match status" value="1"/>
</dbReference>
<keyword evidence="10" id="KW-1185">Reference proteome</keyword>
<name>A0AAD7KZ10_QUISA</name>
<proteinExistence type="predicted"/>
<protein>
    <recommendedName>
        <fullName evidence="1">mRNA (guanine-N(7))-methyltransferase</fullName>
        <ecNumber evidence="1">2.1.1.56</ecNumber>
    </recommendedName>
</protein>
<keyword evidence="3" id="KW-0808">Transferase</keyword>